<feature type="transmembrane region" description="Helical" evidence="8">
    <location>
        <begin position="76"/>
        <end position="96"/>
    </location>
</feature>
<sequence length="575" mass="62825">MSSDGLNAMADSATALVAALAPIQDGLLADAGLALLAHLWFKRYEPTDLVSLGILLGVLPAVPVALLRVPLASTPLAILVGYASFYAFLLFSITAYRLSPFHPLYKYPGPLLGRLTNFRGMFIAAGGKQHLYFKEMHAKYGPIVRLGPNVLSIVDTDLLPSILNMPRGPMWDGRRISGKRGQGTAGIQKGNLMGSRNMQVHGEARKVWNRAFTTASVKKYEPIVIRRVSQLVDELKGRCAANPSKAAEVDIAYWIDCFSFDFMGDFAFGGPFDLLRDGDKIGVLKMMEDSLFVPNLSGHVPWTIEAVVRLPFLPKGAKGLGEFAFKQVLRRLKEGAVHDDLFYHLNDEAKIDNDPPPLPVLVSNAVTAIVAGSDTTAASLTHALYLLMGHPTCYKRLQSELDAAFPPGGEMPTDSAKLAQLEYLNAVINETLRLFPALMTSLQRGPTPGSGGQLLGGKMFVPEGTGVYIPPYVYNRDPRFFSPNPEVFWPERWILAKSDPSITLNPSAFLSFSAGPANCVGKPLALIEMRMTLASLLQAFEVRYADGYDSRKWVDGLGDFLVTTRGELPVVLKLR</sequence>
<dbReference type="InterPro" id="IPR036396">
    <property type="entry name" value="Cyt_P450_sf"/>
</dbReference>
<dbReference type="Proteomes" id="UP000814176">
    <property type="component" value="Unassembled WGS sequence"/>
</dbReference>
<evidence type="ECO:0000313" key="10">
    <source>
        <dbReference type="Proteomes" id="UP000814176"/>
    </source>
</evidence>
<dbReference type="Pfam" id="PF00067">
    <property type="entry name" value="p450"/>
    <property type="match status" value="1"/>
</dbReference>
<evidence type="ECO:0000256" key="4">
    <source>
        <dbReference type="ARBA" id="ARBA00022723"/>
    </source>
</evidence>
<dbReference type="Gene3D" id="1.10.630.10">
    <property type="entry name" value="Cytochrome P450"/>
    <property type="match status" value="1"/>
</dbReference>
<evidence type="ECO:0000256" key="7">
    <source>
        <dbReference type="ARBA" id="ARBA00023033"/>
    </source>
</evidence>
<evidence type="ECO:0000256" key="2">
    <source>
        <dbReference type="ARBA" id="ARBA00005179"/>
    </source>
</evidence>
<dbReference type="RefSeq" id="XP_047782397.1">
    <property type="nucleotide sequence ID" value="XM_047918505.1"/>
</dbReference>
<evidence type="ECO:0000256" key="8">
    <source>
        <dbReference type="SAM" id="Phobius"/>
    </source>
</evidence>
<evidence type="ECO:0000256" key="3">
    <source>
        <dbReference type="ARBA" id="ARBA00010617"/>
    </source>
</evidence>
<evidence type="ECO:0000313" key="9">
    <source>
        <dbReference type="EMBL" id="KAH9840931.1"/>
    </source>
</evidence>
<accession>A0ABQ8KQS2</accession>
<keyword evidence="6" id="KW-0408">Iron</keyword>
<dbReference type="InterPro" id="IPR001128">
    <property type="entry name" value="Cyt_P450"/>
</dbReference>
<dbReference type="PRINTS" id="PR00463">
    <property type="entry name" value="EP450I"/>
</dbReference>
<dbReference type="InterPro" id="IPR050121">
    <property type="entry name" value="Cytochrome_P450_monoxygenase"/>
</dbReference>
<comment type="pathway">
    <text evidence="2">Secondary metabolite biosynthesis.</text>
</comment>
<organism evidence="9 10">
    <name type="scientific">Rhodofomes roseus</name>
    <dbReference type="NCBI Taxonomy" id="34475"/>
    <lineage>
        <taxon>Eukaryota</taxon>
        <taxon>Fungi</taxon>
        <taxon>Dikarya</taxon>
        <taxon>Basidiomycota</taxon>
        <taxon>Agaricomycotina</taxon>
        <taxon>Agaricomycetes</taxon>
        <taxon>Polyporales</taxon>
        <taxon>Rhodofomes</taxon>
    </lineage>
</organism>
<evidence type="ECO:0000256" key="6">
    <source>
        <dbReference type="ARBA" id="ARBA00023004"/>
    </source>
</evidence>
<dbReference type="PRINTS" id="PR00385">
    <property type="entry name" value="P450"/>
</dbReference>
<dbReference type="PANTHER" id="PTHR24305">
    <property type="entry name" value="CYTOCHROME P450"/>
    <property type="match status" value="1"/>
</dbReference>
<dbReference type="CDD" id="cd11061">
    <property type="entry name" value="CYP67-like"/>
    <property type="match status" value="1"/>
</dbReference>
<comment type="similarity">
    <text evidence="3">Belongs to the cytochrome P450 family.</text>
</comment>
<evidence type="ECO:0000256" key="5">
    <source>
        <dbReference type="ARBA" id="ARBA00023002"/>
    </source>
</evidence>
<feature type="transmembrane region" description="Helical" evidence="8">
    <location>
        <begin position="49"/>
        <end position="70"/>
    </location>
</feature>
<comment type="cofactor">
    <cofactor evidence="1">
        <name>heme</name>
        <dbReference type="ChEBI" id="CHEBI:30413"/>
    </cofactor>
</comment>
<keyword evidence="4" id="KW-0479">Metal-binding</keyword>
<keyword evidence="8" id="KW-0472">Membrane</keyword>
<comment type="caution">
    <text evidence="9">The sequence shown here is derived from an EMBL/GenBank/DDBJ whole genome shotgun (WGS) entry which is preliminary data.</text>
</comment>
<dbReference type="PANTHER" id="PTHR24305:SF187">
    <property type="entry name" value="P450, PUTATIVE (EUROFUNG)-RELATED"/>
    <property type="match status" value="1"/>
</dbReference>
<dbReference type="GeneID" id="71999237"/>
<keyword evidence="8" id="KW-0812">Transmembrane</keyword>
<keyword evidence="8" id="KW-1133">Transmembrane helix</keyword>
<keyword evidence="5" id="KW-0560">Oxidoreductase</keyword>
<dbReference type="EMBL" id="JADCUA010000004">
    <property type="protein sequence ID" value="KAH9840931.1"/>
    <property type="molecule type" value="Genomic_DNA"/>
</dbReference>
<protein>
    <submittedName>
        <fullName evidence="9">Cytochrome P450</fullName>
    </submittedName>
</protein>
<dbReference type="SUPFAM" id="SSF48264">
    <property type="entry name" value="Cytochrome P450"/>
    <property type="match status" value="1"/>
</dbReference>
<gene>
    <name evidence="9" type="ORF">C8Q71DRAFT_431149</name>
</gene>
<name>A0ABQ8KQS2_9APHY</name>
<dbReference type="InterPro" id="IPR002401">
    <property type="entry name" value="Cyt_P450_E_grp-I"/>
</dbReference>
<keyword evidence="10" id="KW-1185">Reference proteome</keyword>
<proteinExistence type="inferred from homology"/>
<reference evidence="9 10" key="1">
    <citation type="journal article" date="2021" name="Environ. Microbiol.">
        <title>Gene family expansions and transcriptome signatures uncover fungal adaptations to wood decay.</title>
        <authorList>
            <person name="Hage H."/>
            <person name="Miyauchi S."/>
            <person name="Viragh M."/>
            <person name="Drula E."/>
            <person name="Min B."/>
            <person name="Chaduli D."/>
            <person name="Navarro D."/>
            <person name="Favel A."/>
            <person name="Norest M."/>
            <person name="Lesage-Meessen L."/>
            <person name="Balint B."/>
            <person name="Merenyi Z."/>
            <person name="de Eugenio L."/>
            <person name="Morin E."/>
            <person name="Martinez A.T."/>
            <person name="Baldrian P."/>
            <person name="Stursova M."/>
            <person name="Martinez M.J."/>
            <person name="Novotny C."/>
            <person name="Magnuson J.K."/>
            <person name="Spatafora J.W."/>
            <person name="Maurice S."/>
            <person name="Pangilinan J."/>
            <person name="Andreopoulos W."/>
            <person name="LaButti K."/>
            <person name="Hundley H."/>
            <person name="Na H."/>
            <person name="Kuo A."/>
            <person name="Barry K."/>
            <person name="Lipzen A."/>
            <person name="Henrissat B."/>
            <person name="Riley R."/>
            <person name="Ahrendt S."/>
            <person name="Nagy L.G."/>
            <person name="Grigoriev I.V."/>
            <person name="Martin F."/>
            <person name="Rosso M.N."/>
        </authorList>
    </citation>
    <scope>NUCLEOTIDE SEQUENCE [LARGE SCALE GENOMIC DNA]</scope>
    <source>
        <strain evidence="9 10">CIRM-BRFM 1785</strain>
    </source>
</reference>
<keyword evidence="7" id="KW-0503">Monooxygenase</keyword>
<evidence type="ECO:0000256" key="1">
    <source>
        <dbReference type="ARBA" id="ARBA00001971"/>
    </source>
</evidence>